<protein>
    <recommendedName>
        <fullName evidence="3">Ankyrin</fullName>
    </recommendedName>
</protein>
<evidence type="ECO:0000313" key="2">
    <source>
        <dbReference type="Proteomes" id="UP000070544"/>
    </source>
</evidence>
<dbReference type="Gene3D" id="1.25.40.20">
    <property type="entry name" value="Ankyrin repeat-containing domain"/>
    <property type="match status" value="1"/>
</dbReference>
<dbReference type="AlphaFoldDB" id="A0A139ACI7"/>
<proteinExistence type="predicted"/>
<dbReference type="SUPFAM" id="SSF48403">
    <property type="entry name" value="Ankyrin repeat"/>
    <property type="match status" value="1"/>
</dbReference>
<reference evidence="1 2" key="1">
    <citation type="journal article" date="2015" name="Genome Biol. Evol.">
        <title>Phylogenomic analyses indicate that early fungi evolved digesting cell walls of algal ancestors of land plants.</title>
        <authorList>
            <person name="Chang Y."/>
            <person name="Wang S."/>
            <person name="Sekimoto S."/>
            <person name="Aerts A.L."/>
            <person name="Choi C."/>
            <person name="Clum A."/>
            <person name="LaButti K.M."/>
            <person name="Lindquist E.A."/>
            <person name="Yee Ngan C."/>
            <person name="Ohm R.A."/>
            <person name="Salamov A.A."/>
            <person name="Grigoriev I.V."/>
            <person name="Spatafora J.W."/>
            <person name="Berbee M.L."/>
        </authorList>
    </citation>
    <scope>NUCLEOTIDE SEQUENCE [LARGE SCALE GENOMIC DNA]</scope>
    <source>
        <strain evidence="1 2">JEL478</strain>
    </source>
</reference>
<evidence type="ECO:0008006" key="3">
    <source>
        <dbReference type="Google" id="ProtNLM"/>
    </source>
</evidence>
<evidence type="ECO:0000313" key="1">
    <source>
        <dbReference type="EMBL" id="KXS14165.1"/>
    </source>
</evidence>
<gene>
    <name evidence="1" type="ORF">M427DRAFT_45234</name>
</gene>
<accession>A0A139ACI7</accession>
<dbReference type="InterPro" id="IPR036770">
    <property type="entry name" value="Ankyrin_rpt-contain_sf"/>
</dbReference>
<sequence>MAEKGHPTVMEEMLHAGLRTLNPVVTFTTAVSGHIKVVKHFVGLQGRCQYPQWSGYKALLKAAGKGNVDSHNCCWNVEAMLTLLVKKFSRLLQKAEILKCDSVRCSVIQCAALGGNPAIVKYILDCGGHVQFDSDAMLYQVVGGRGQMETAKSILDPSLLQRSYWTTESVTQTRNYLLLQGDITGILDLLLEQASQDRMCMGHLREGGWGI</sequence>
<dbReference type="Proteomes" id="UP000070544">
    <property type="component" value="Unassembled WGS sequence"/>
</dbReference>
<name>A0A139ACI7_GONPJ</name>
<dbReference type="EMBL" id="KQ965771">
    <property type="protein sequence ID" value="KXS14165.1"/>
    <property type="molecule type" value="Genomic_DNA"/>
</dbReference>
<keyword evidence="2" id="KW-1185">Reference proteome</keyword>
<organism evidence="1 2">
    <name type="scientific">Gonapodya prolifera (strain JEL478)</name>
    <name type="common">Monoblepharis prolifera</name>
    <dbReference type="NCBI Taxonomy" id="1344416"/>
    <lineage>
        <taxon>Eukaryota</taxon>
        <taxon>Fungi</taxon>
        <taxon>Fungi incertae sedis</taxon>
        <taxon>Chytridiomycota</taxon>
        <taxon>Chytridiomycota incertae sedis</taxon>
        <taxon>Monoblepharidomycetes</taxon>
        <taxon>Monoblepharidales</taxon>
        <taxon>Gonapodyaceae</taxon>
        <taxon>Gonapodya</taxon>
    </lineage>
</organism>